<gene>
    <name evidence="1" type="ORF">EDC28_110155</name>
</gene>
<dbReference type="EMBL" id="RJUL01000010">
    <property type="protein sequence ID" value="ROQ22510.1"/>
    <property type="molecule type" value="Genomic_DNA"/>
</dbReference>
<dbReference type="InterPro" id="IPR010319">
    <property type="entry name" value="Transglutaminase-like_Cys_pept"/>
</dbReference>
<dbReference type="PANTHER" id="PTHR39327">
    <property type="match status" value="1"/>
</dbReference>
<dbReference type="AlphaFoldDB" id="A0A3N1P6Z7"/>
<sequence length="220" mass="25410">MKKWLWLLPLLPGLLWAGLSQLDLSQARLKVVQVYGERAGKRLDSWQALMAENQGRPEAMQMELVNNFFNQFHFIDDDKLWHQNDYWATPLEFIGANGGDCEDFAIAKFFTLLSMGVPEQKMRITYVKALSVNQYHMVLAFYPSANAVPFILDNLVPDIRRADQRPDLLPIYSFNGQQLWLSKEKGRGQLVGGSSRLKRWQDLQSRFGINHLNKPQLTLE</sequence>
<evidence type="ECO:0000313" key="2">
    <source>
        <dbReference type="Proteomes" id="UP000268033"/>
    </source>
</evidence>
<protein>
    <submittedName>
        <fullName evidence="1">Putative transglutaminase-like cysteine proteinase</fullName>
    </submittedName>
</protein>
<dbReference type="STRING" id="584787.GCA_001247655_02239"/>
<dbReference type="Gene3D" id="3.10.620.30">
    <property type="match status" value="1"/>
</dbReference>
<keyword evidence="2" id="KW-1185">Reference proteome</keyword>
<dbReference type="PANTHER" id="PTHR39327:SF1">
    <property type="entry name" value="BLR5470 PROTEIN"/>
    <property type="match status" value="1"/>
</dbReference>
<accession>A0A3N1P6Z7</accession>
<dbReference type="Pfam" id="PF06035">
    <property type="entry name" value="Peptidase_C93"/>
    <property type="match status" value="1"/>
</dbReference>
<proteinExistence type="predicted"/>
<name>A0A3N1P6Z7_9GAMM</name>
<dbReference type="RefSeq" id="WP_050660775.1">
    <property type="nucleotide sequence ID" value="NZ_JBLXAC010000009.1"/>
</dbReference>
<reference evidence="1 2" key="1">
    <citation type="submission" date="2018-11" db="EMBL/GenBank/DDBJ databases">
        <title>Genomic Encyclopedia of Type Strains, Phase IV (KMG-IV): sequencing the most valuable type-strain genomes for metagenomic binning, comparative biology and taxonomic classification.</title>
        <authorList>
            <person name="Goeker M."/>
        </authorList>
    </citation>
    <scope>NUCLEOTIDE SEQUENCE [LARGE SCALE GENOMIC DNA]</scope>
    <source>
        <strain evidence="1 2">DSM 21945</strain>
    </source>
</reference>
<evidence type="ECO:0000313" key="1">
    <source>
        <dbReference type="EMBL" id="ROQ22510.1"/>
    </source>
</evidence>
<organism evidence="1 2">
    <name type="scientific">Gallaecimonas pentaromativorans</name>
    <dbReference type="NCBI Taxonomy" id="584787"/>
    <lineage>
        <taxon>Bacteria</taxon>
        <taxon>Pseudomonadati</taxon>
        <taxon>Pseudomonadota</taxon>
        <taxon>Gammaproteobacteria</taxon>
        <taxon>Enterobacterales</taxon>
        <taxon>Gallaecimonadaceae</taxon>
        <taxon>Gallaecimonas</taxon>
    </lineage>
</organism>
<dbReference type="OrthoDB" id="5401788at2"/>
<dbReference type="Proteomes" id="UP000268033">
    <property type="component" value="Unassembled WGS sequence"/>
</dbReference>
<comment type="caution">
    <text evidence="1">The sequence shown here is derived from an EMBL/GenBank/DDBJ whole genome shotgun (WGS) entry which is preliminary data.</text>
</comment>